<protein>
    <submittedName>
        <fullName evidence="2">Inositol-pentakisphosphate 2-kinase</fullName>
    </submittedName>
</protein>
<accession>A0AC34FUR1</accession>
<name>A0AC34FUR1_9BILA</name>
<reference evidence="2" key="1">
    <citation type="submission" date="2022-11" db="UniProtKB">
        <authorList>
            <consortium name="WormBaseParasite"/>
        </authorList>
    </citation>
    <scope>IDENTIFICATION</scope>
</reference>
<sequence length="446" mass="50296">MFEFVNINDYRSFCFRGEGRANYVVSAKCKKTGERIVWRLAKHRKSGNVSIKPKCHITNAYMENLIAPVIPSKFLIKSKMVFIPIQHVHHLAKLPSLRFNTKIATFDDLSILSSLSMLPLRDCAIAMQQDIRCIAALEMYDATCIPKRFPATSKSPTITVELKPKQGFFQHHPGMDDIPFCNNCVLQIEKWKNAAFDKMYDFCPLDLYSGNLNRMKSAISSLIHDPHRNLRIFLNGNTVHSDEAVLNPAKLNEILFPDENADIDILSTALCQILAGSDDDVTDFGLAEECILNYLLKAQQLDPIGIITAHQLYQSLSYCEQLRLHDKTRLMKNSLNSFLNQTDAMGLLERYFFAATLKDCSLMISLSQISPSDLNGTNGLAKNIVKVRHSSPMFFAYSIRIVDLDPKSPKNLINAHQRFLEGVQIIKDNPTIHRPCIDTATLAAAS</sequence>
<organism evidence="1 2">
    <name type="scientific">Panagrolaimus sp. ES5</name>
    <dbReference type="NCBI Taxonomy" id="591445"/>
    <lineage>
        <taxon>Eukaryota</taxon>
        <taxon>Metazoa</taxon>
        <taxon>Ecdysozoa</taxon>
        <taxon>Nematoda</taxon>
        <taxon>Chromadorea</taxon>
        <taxon>Rhabditida</taxon>
        <taxon>Tylenchina</taxon>
        <taxon>Panagrolaimomorpha</taxon>
        <taxon>Panagrolaimoidea</taxon>
        <taxon>Panagrolaimidae</taxon>
        <taxon>Panagrolaimus</taxon>
    </lineage>
</organism>
<dbReference type="Proteomes" id="UP000887579">
    <property type="component" value="Unplaced"/>
</dbReference>
<proteinExistence type="predicted"/>
<dbReference type="WBParaSite" id="ES5_v2.g21283.t1">
    <property type="protein sequence ID" value="ES5_v2.g21283.t1"/>
    <property type="gene ID" value="ES5_v2.g21283"/>
</dbReference>
<evidence type="ECO:0000313" key="1">
    <source>
        <dbReference type="Proteomes" id="UP000887579"/>
    </source>
</evidence>
<evidence type="ECO:0000313" key="2">
    <source>
        <dbReference type="WBParaSite" id="ES5_v2.g21283.t1"/>
    </source>
</evidence>